<comment type="caution">
    <text evidence="7">The sequence shown here is derived from an EMBL/GenBank/DDBJ whole genome shotgun (WGS) entry which is preliminary data.</text>
</comment>
<dbReference type="Gene3D" id="1.20.1250.20">
    <property type="entry name" value="MFS general substrate transporter like domains"/>
    <property type="match status" value="1"/>
</dbReference>
<evidence type="ECO:0000256" key="1">
    <source>
        <dbReference type="ARBA" id="ARBA00004141"/>
    </source>
</evidence>
<dbReference type="OrthoDB" id="3066029at2759"/>
<feature type="region of interest" description="Disordered" evidence="5">
    <location>
        <begin position="1"/>
        <end position="30"/>
    </location>
</feature>
<dbReference type="Proteomes" id="UP001147746">
    <property type="component" value="Unassembled WGS sequence"/>
</dbReference>
<feature type="transmembrane region" description="Helical" evidence="6">
    <location>
        <begin position="402"/>
        <end position="424"/>
    </location>
</feature>
<evidence type="ECO:0000256" key="6">
    <source>
        <dbReference type="SAM" id="Phobius"/>
    </source>
</evidence>
<feature type="transmembrane region" description="Helical" evidence="6">
    <location>
        <begin position="325"/>
        <end position="348"/>
    </location>
</feature>
<evidence type="ECO:0000313" key="7">
    <source>
        <dbReference type="EMBL" id="KAJ5308307.1"/>
    </source>
</evidence>
<feature type="transmembrane region" description="Helical" evidence="6">
    <location>
        <begin position="369"/>
        <end position="390"/>
    </location>
</feature>
<dbReference type="GO" id="GO:0005886">
    <property type="term" value="C:plasma membrane"/>
    <property type="evidence" value="ECO:0007669"/>
    <property type="project" value="TreeGrafter"/>
</dbReference>
<evidence type="ECO:0000256" key="2">
    <source>
        <dbReference type="ARBA" id="ARBA00022692"/>
    </source>
</evidence>
<proteinExistence type="predicted"/>
<name>A0A9W9H0V7_9EURO</name>
<dbReference type="PANTHER" id="PTHR23502:SF64">
    <property type="entry name" value="TRANSPORTER, PUTATIVE (AFU_ORTHOLOGUE AFUA_3G11760)-RELATED"/>
    <property type="match status" value="1"/>
</dbReference>
<feature type="compositionally biased region" description="Polar residues" evidence="5">
    <location>
        <begin position="1"/>
        <end position="11"/>
    </location>
</feature>
<feature type="transmembrane region" description="Helical" evidence="6">
    <location>
        <begin position="445"/>
        <end position="464"/>
    </location>
</feature>
<evidence type="ECO:0000256" key="3">
    <source>
        <dbReference type="ARBA" id="ARBA00022989"/>
    </source>
</evidence>
<dbReference type="PANTHER" id="PTHR23502">
    <property type="entry name" value="MAJOR FACILITATOR SUPERFAMILY"/>
    <property type="match status" value="1"/>
</dbReference>
<reference evidence="7" key="2">
    <citation type="journal article" date="2023" name="IMA Fungus">
        <title>Comparative genomic study of the Penicillium genus elucidates a diverse pangenome and 15 lateral gene transfer events.</title>
        <authorList>
            <person name="Petersen C."/>
            <person name="Sorensen T."/>
            <person name="Nielsen M.R."/>
            <person name="Sondergaard T.E."/>
            <person name="Sorensen J.L."/>
            <person name="Fitzpatrick D.A."/>
            <person name="Frisvad J.C."/>
            <person name="Nielsen K.L."/>
        </authorList>
    </citation>
    <scope>NUCLEOTIDE SEQUENCE</scope>
    <source>
        <strain evidence="7">IBT 21472</strain>
    </source>
</reference>
<accession>A0A9W9H0V7</accession>
<dbReference type="FunFam" id="1.20.1250.20:FF:000354">
    <property type="entry name" value="MFS general substrate transporter"/>
    <property type="match status" value="1"/>
</dbReference>
<dbReference type="InterPro" id="IPR011701">
    <property type="entry name" value="MFS"/>
</dbReference>
<organism evidence="7 8">
    <name type="scientific">Penicillium atrosanguineum</name>
    <dbReference type="NCBI Taxonomy" id="1132637"/>
    <lineage>
        <taxon>Eukaryota</taxon>
        <taxon>Fungi</taxon>
        <taxon>Dikarya</taxon>
        <taxon>Ascomycota</taxon>
        <taxon>Pezizomycotina</taxon>
        <taxon>Eurotiomycetes</taxon>
        <taxon>Eurotiomycetidae</taxon>
        <taxon>Eurotiales</taxon>
        <taxon>Aspergillaceae</taxon>
        <taxon>Penicillium</taxon>
    </lineage>
</organism>
<feature type="region of interest" description="Disordered" evidence="5">
    <location>
        <begin position="503"/>
        <end position="522"/>
    </location>
</feature>
<feature type="transmembrane region" description="Helical" evidence="6">
    <location>
        <begin position="280"/>
        <end position="305"/>
    </location>
</feature>
<dbReference type="EMBL" id="JAPZBO010000008">
    <property type="protein sequence ID" value="KAJ5308307.1"/>
    <property type="molecule type" value="Genomic_DNA"/>
</dbReference>
<feature type="transmembrane region" description="Helical" evidence="6">
    <location>
        <begin position="197"/>
        <end position="222"/>
    </location>
</feature>
<keyword evidence="4 6" id="KW-0472">Membrane</keyword>
<dbReference type="Pfam" id="PF07690">
    <property type="entry name" value="MFS_1"/>
    <property type="match status" value="1"/>
</dbReference>
<feature type="transmembrane region" description="Helical" evidence="6">
    <location>
        <begin position="139"/>
        <end position="158"/>
    </location>
</feature>
<feature type="transmembrane region" description="Helical" evidence="6">
    <location>
        <begin position="71"/>
        <end position="95"/>
    </location>
</feature>
<feature type="transmembrane region" description="Helical" evidence="6">
    <location>
        <begin position="228"/>
        <end position="247"/>
    </location>
</feature>
<comment type="subcellular location">
    <subcellularLocation>
        <location evidence="1">Membrane</location>
        <topology evidence="1">Multi-pass membrane protein</topology>
    </subcellularLocation>
</comment>
<keyword evidence="8" id="KW-1185">Reference proteome</keyword>
<evidence type="ECO:0000256" key="4">
    <source>
        <dbReference type="ARBA" id="ARBA00023136"/>
    </source>
</evidence>
<sequence length="522" mass="56943">MSSTHSRSSAEAVSAPIGPINTRASKSQQTMGTNDLDLVQSHLSHHDMPVANEFHEVDAGQYLRFSPTRKIVIVFVLSFCSFLAPISSTSILSGIPEVAKTYDTTGSIINASNALYLAFMGVSAPFWGPFSQVWGRRPIFLVSAFLFFAFSIGTALAPTLPSYFIFRILTAFQGTSFLVVGSSAIGDIYEPRARATALGWFLSGTLIGPAFGPFIGGVIITFCSWRVVFWLQTALGGCGTLLVFFFFPETYPHVDKSDLTEMSLSQKTKFLAHRINPVRVGVLLFTYPNLFFAGLAAGALVWNQYSLLTPIRYVLNPRFHLTSPIQSGLFYIAPGCGYLLGTFMGGRWADHTVKKWIQKRGRRVPEDRLKSCLVFLGVIIPGCILVYGWTVDQAVGGIPVPVLAMFLQGVAQLFCFPSLNTYCLDVMQAKGRSAEVVAGNYMFRYVFAALGSGLVLPAVEVIGVGWFSTISAVFLVAAGLCVWATTIFGDKWRDQIDAKDQRKAAARGEAGPVQEAEKKAEV</sequence>
<dbReference type="InterPro" id="IPR036259">
    <property type="entry name" value="MFS_trans_sf"/>
</dbReference>
<evidence type="ECO:0000313" key="8">
    <source>
        <dbReference type="Proteomes" id="UP001147746"/>
    </source>
</evidence>
<dbReference type="AlphaFoldDB" id="A0A9W9H0V7"/>
<dbReference type="InterPro" id="IPR020846">
    <property type="entry name" value="MFS_dom"/>
</dbReference>
<dbReference type="GO" id="GO:0022857">
    <property type="term" value="F:transmembrane transporter activity"/>
    <property type="evidence" value="ECO:0007669"/>
    <property type="project" value="InterPro"/>
</dbReference>
<dbReference type="SUPFAM" id="SSF103473">
    <property type="entry name" value="MFS general substrate transporter"/>
    <property type="match status" value="1"/>
</dbReference>
<keyword evidence="2 6" id="KW-0812">Transmembrane</keyword>
<keyword evidence="3 6" id="KW-1133">Transmembrane helix</keyword>
<feature type="transmembrane region" description="Helical" evidence="6">
    <location>
        <begin position="164"/>
        <end position="185"/>
    </location>
</feature>
<protein>
    <submittedName>
        <fullName evidence="7">Uncharacterized protein</fullName>
    </submittedName>
</protein>
<feature type="transmembrane region" description="Helical" evidence="6">
    <location>
        <begin position="107"/>
        <end position="127"/>
    </location>
</feature>
<gene>
    <name evidence="7" type="ORF">N7476_008963</name>
</gene>
<dbReference type="PROSITE" id="PS50850">
    <property type="entry name" value="MFS"/>
    <property type="match status" value="1"/>
</dbReference>
<feature type="transmembrane region" description="Helical" evidence="6">
    <location>
        <begin position="470"/>
        <end position="489"/>
    </location>
</feature>
<reference evidence="7" key="1">
    <citation type="submission" date="2022-12" db="EMBL/GenBank/DDBJ databases">
        <authorList>
            <person name="Petersen C."/>
        </authorList>
    </citation>
    <scope>NUCLEOTIDE SEQUENCE</scope>
    <source>
        <strain evidence="7">IBT 21472</strain>
    </source>
</reference>
<evidence type="ECO:0000256" key="5">
    <source>
        <dbReference type="SAM" id="MobiDB-lite"/>
    </source>
</evidence>